<sequence length="118" mass="13286">MLEIVKEFDVIVVGGGLAGLTCVLEVTLKGKSVLLLEREKVVGGRTSSYDEKGMYIKSGFHRFIGYYTYLPKVHRKAGIDPDKIGSGKRRSIFMCMIIIVWSQATKSCVRFKRHLLTD</sequence>
<reference evidence="1 2" key="1">
    <citation type="submission" date="2018-08" db="EMBL/GenBank/DDBJ databases">
        <title>Bacillus chawlae sp. nov., Bacillus glennii sp. nov., and Bacillus saganii sp. nov. Isolated from the Vehicle Assembly Building at Kennedy Space Center where the Viking Spacecraft were Assembled.</title>
        <authorList>
            <person name="Seuylemezian A."/>
            <person name="Vaishampayan P."/>
        </authorList>
    </citation>
    <scope>NUCLEOTIDE SEQUENCE [LARGE SCALE GENOMIC DNA]</scope>
    <source>
        <strain evidence="1 2">V47-23a</strain>
    </source>
</reference>
<dbReference type="InterPro" id="IPR036188">
    <property type="entry name" value="FAD/NAD-bd_sf"/>
</dbReference>
<evidence type="ECO:0000313" key="2">
    <source>
        <dbReference type="Proteomes" id="UP000264541"/>
    </source>
</evidence>
<dbReference type="EMBL" id="QVTE01000038">
    <property type="protein sequence ID" value="RFU67871.1"/>
    <property type="molecule type" value="Genomic_DNA"/>
</dbReference>
<proteinExistence type="predicted"/>
<dbReference type="SUPFAM" id="SSF51971">
    <property type="entry name" value="Nucleotide-binding domain"/>
    <property type="match status" value="1"/>
</dbReference>
<organism evidence="1 2">
    <name type="scientific">Peribacillus saganii</name>
    <dbReference type="NCBI Taxonomy" id="2303992"/>
    <lineage>
        <taxon>Bacteria</taxon>
        <taxon>Bacillati</taxon>
        <taxon>Bacillota</taxon>
        <taxon>Bacilli</taxon>
        <taxon>Bacillales</taxon>
        <taxon>Bacillaceae</taxon>
        <taxon>Peribacillus</taxon>
    </lineage>
</organism>
<evidence type="ECO:0000313" key="1">
    <source>
        <dbReference type="EMBL" id="RFU67871.1"/>
    </source>
</evidence>
<keyword evidence="2" id="KW-1185">Reference proteome</keyword>
<accession>A0A372LNQ7</accession>
<dbReference type="AlphaFoldDB" id="A0A372LNQ7"/>
<name>A0A372LNQ7_9BACI</name>
<dbReference type="Gene3D" id="3.50.50.60">
    <property type="entry name" value="FAD/NAD(P)-binding domain"/>
    <property type="match status" value="1"/>
</dbReference>
<dbReference type="Pfam" id="PF13450">
    <property type="entry name" value="NAD_binding_8"/>
    <property type="match status" value="1"/>
</dbReference>
<comment type="caution">
    <text evidence="1">The sequence shown here is derived from an EMBL/GenBank/DDBJ whole genome shotgun (WGS) entry which is preliminary data.</text>
</comment>
<dbReference type="Proteomes" id="UP000264541">
    <property type="component" value="Unassembled WGS sequence"/>
</dbReference>
<gene>
    <name evidence="1" type="ORF">D0469_13555</name>
</gene>
<protein>
    <submittedName>
        <fullName evidence="1">FAD-dependent oxidoreductase</fullName>
    </submittedName>
</protein>